<protein>
    <submittedName>
        <fullName evidence="2">Cobalamin B12-binding domain-containing protein</fullName>
    </submittedName>
</protein>
<accession>A0A5S3PCQ4</accession>
<dbReference type="Gene3D" id="3.40.50.280">
    <property type="entry name" value="Cobalamin-binding domain"/>
    <property type="match status" value="1"/>
</dbReference>
<dbReference type="GO" id="GO:0046872">
    <property type="term" value="F:metal ion binding"/>
    <property type="evidence" value="ECO:0007669"/>
    <property type="project" value="InterPro"/>
</dbReference>
<evidence type="ECO:0000259" key="1">
    <source>
        <dbReference type="PROSITE" id="PS51332"/>
    </source>
</evidence>
<dbReference type="Proteomes" id="UP000309550">
    <property type="component" value="Unassembled WGS sequence"/>
</dbReference>
<gene>
    <name evidence="2" type="ORF">FDT80_16955</name>
</gene>
<name>A0A5S3PCQ4_9RHOB</name>
<dbReference type="RefSeq" id="WP_138663523.1">
    <property type="nucleotide sequence ID" value="NZ_VANS01000006.1"/>
</dbReference>
<dbReference type="InterPro" id="IPR006158">
    <property type="entry name" value="Cobalamin-bd"/>
</dbReference>
<reference evidence="2 3" key="1">
    <citation type="submission" date="2019-05" db="EMBL/GenBank/DDBJ databases">
        <title>Sulfitobacter sabulilitoris sp. nov., isolated from a marine sand.</title>
        <authorList>
            <person name="Yoon J.-H."/>
        </authorList>
    </citation>
    <scope>NUCLEOTIDE SEQUENCE [LARGE SCALE GENOMIC DNA]</scope>
    <source>
        <strain evidence="2 3">HSMS-29</strain>
    </source>
</reference>
<dbReference type="EMBL" id="VANS01000006">
    <property type="protein sequence ID" value="TMM50545.1"/>
    <property type="molecule type" value="Genomic_DNA"/>
</dbReference>
<dbReference type="PROSITE" id="PS51332">
    <property type="entry name" value="B12_BINDING"/>
    <property type="match status" value="1"/>
</dbReference>
<dbReference type="GO" id="GO:0031419">
    <property type="term" value="F:cobalamin binding"/>
    <property type="evidence" value="ECO:0007669"/>
    <property type="project" value="InterPro"/>
</dbReference>
<evidence type="ECO:0000313" key="2">
    <source>
        <dbReference type="EMBL" id="TMM50545.1"/>
    </source>
</evidence>
<dbReference type="OrthoDB" id="5498228at2"/>
<organism evidence="2 3">
    <name type="scientific">Sulfitobacter sabulilitoris</name>
    <dbReference type="NCBI Taxonomy" id="2562655"/>
    <lineage>
        <taxon>Bacteria</taxon>
        <taxon>Pseudomonadati</taxon>
        <taxon>Pseudomonadota</taxon>
        <taxon>Alphaproteobacteria</taxon>
        <taxon>Rhodobacterales</taxon>
        <taxon>Roseobacteraceae</taxon>
        <taxon>Sulfitobacter</taxon>
    </lineage>
</organism>
<keyword evidence="3" id="KW-1185">Reference proteome</keyword>
<dbReference type="Pfam" id="PF02310">
    <property type="entry name" value="B12-binding"/>
    <property type="match status" value="1"/>
</dbReference>
<proteinExistence type="predicted"/>
<feature type="domain" description="B12-binding" evidence="1">
    <location>
        <begin position="133"/>
        <end position="260"/>
    </location>
</feature>
<dbReference type="InterPro" id="IPR036724">
    <property type="entry name" value="Cobalamin-bd_sf"/>
</dbReference>
<dbReference type="AlphaFoldDB" id="A0A5S3PCQ4"/>
<dbReference type="SUPFAM" id="SSF52242">
    <property type="entry name" value="Cobalamin (vitamin B12)-binding domain"/>
    <property type="match status" value="1"/>
</dbReference>
<comment type="caution">
    <text evidence="2">The sequence shown here is derived from an EMBL/GenBank/DDBJ whole genome shotgun (WGS) entry which is preliminary data.</text>
</comment>
<evidence type="ECO:0000313" key="3">
    <source>
        <dbReference type="Proteomes" id="UP000309550"/>
    </source>
</evidence>
<sequence length="260" mass="27869">MSYNDDSGARGLLGGRSAGATGFAAQVISTLKDRQAVTRTGLRQIVVDALMRDTLAPGAFDPALVLDALRGHRLRADALVDHYVPEAAAQLGEMWLDDEISFATVTIGALRLQSLVRQAMQWDAAFDATGRSGARVLLIVPQGEQHFLGVTVLGAQLFRMGCEVETACDASPDEVARRVRHDPPDIVMISCSRPGALERVRQTVLSVRTATPIMPAIAMGGAIRGDADDLRKRTGVDIVTNSAEKALALCARDKKVLARR</sequence>